<reference evidence="3 4" key="1">
    <citation type="submission" date="2016-12" db="EMBL/GenBank/DDBJ databases">
        <title>The new phylogeny of genus Mycobacterium.</title>
        <authorList>
            <person name="Tortoli E."/>
            <person name="Trovato A."/>
            <person name="Cirillo D.M."/>
        </authorList>
    </citation>
    <scope>NUCLEOTIDE SEQUENCE [LARGE SCALE GENOMIC DNA]</scope>
    <source>
        <strain evidence="3 4">DSM 44223</strain>
    </source>
</reference>
<evidence type="ECO:0008006" key="5">
    <source>
        <dbReference type="Google" id="ProtNLM"/>
    </source>
</evidence>
<feature type="domain" description="Restriction endonuclease type II-like" evidence="2">
    <location>
        <begin position="193"/>
        <end position="283"/>
    </location>
</feature>
<proteinExistence type="predicted"/>
<evidence type="ECO:0000259" key="2">
    <source>
        <dbReference type="Pfam" id="PF18741"/>
    </source>
</evidence>
<protein>
    <recommendedName>
        <fullName evidence="5">DUF559 domain-containing protein</fullName>
    </recommendedName>
</protein>
<dbReference type="Pfam" id="PF13338">
    <property type="entry name" value="AbiEi_4"/>
    <property type="match status" value="1"/>
</dbReference>
<dbReference type="RefSeq" id="WP_083118639.1">
    <property type="nucleotide sequence ID" value="NZ_JACKUO010000028.1"/>
</dbReference>
<dbReference type="PANTHER" id="PTHR38590:SF1">
    <property type="entry name" value="BLL0828 PROTEIN"/>
    <property type="match status" value="1"/>
</dbReference>
<name>A0A1X0IYM6_MYCRH</name>
<dbReference type="SUPFAM" id="SSF52980">
    <property type="entry name" value="Restriction endonuclease-like"/>
    <property type="match status" value="1"/>
</dbReference>
<evidence type="ECO:0000259" key="1">
    <source>
        <dbReference type="Pfam" id="PF13338"/>
    </source>
</evidence>
<accession>A0A1X0IYM6</accession>
<dbReference type="Gene3D" id="3.40.960.10">
    <property type="entry name" value="VSR Endonuclease"/>
    <property type="match status" value="1"/>
</dbReference>
<dbReference type="InterPro" id="IPR047216">
    <property type="entry name" value="Endonuclease_DUF559_bact"/>
</dbReference>
<dbReference type="AlphaFoldDB" id="A0A1X0IYM6"/>
<dbReference type="Proteomes" id="UP000192534">
    <property type="component" value="Unassembled WGS sequence"/>
</dbReference>
<dbReference type="PANTHER" id="PTHR38590">
    <property type="entry name" value="BLL0828 PROTEIN"/>
    <property type="match status" value="1"/>
</dbReference>
<dbReference type="InterPro" id="IPR025159">
    <property type="entry name" value="AbiEi_N"/>
</dbReference>
<evidence type="ECO:0000313" key="4">
    <source>
        <dbReference type="Proteomes" id="UP000192534"/>
    </source>
</evidence>
<evidence type="ECO:0000313" key="3">
    <source>
        <dbReference type="EMBL" id="ORB53942.1"/>
    </source>
</evidence>
<dbReference type="Pfam" id="PF18741">
    <property type="entry name" value="MTES_1575"/>
    <property type="match status" value="1"/>
</dbReference>
<gene>
    <name evidence="3" type="ORF">BST42_11205</name>
</gene>
<feature type="domain" description="AbiEi antitoxin N-terminal" evidence="1">
    <location>
        <begin position="2"/>
        <end position="45"/>
    </location>
</feature>
<dbReference type="OrthoDB" id="5243722at2"/>
<sequence length="286" mass="31406">MLEDHLRRQDGVVTLAQARRSGLSEDAVRHRVSAGLWRRCGPGVYFADDRPFTPAARIRAAVWSRGHRAAASGLAAAWWLGLTVTVPDVVEITVPRNSHGRAAPGTRVRRRDLAEVDVVEHRSLRVTAPALTVIEAAVSPGGGAAIMDTALQRRVELPALERAHDRNRGRRGSTASRQLLDAAAGGARSEAERLIIRLLTQAGITGWRANFPVGNYVVDVAFPAQRVAIEIDGWAFHSDQAAFQNDRTRQNRLALQGWQVLRFTWLDLTQHPSRVLAQVRAAISAR</sequence>
<dbReference type="EMBL" id="MVIH01000004">
    <property type="protein sequence ID" value="ORB53942.1"/>
    <property type="molecule type" value="Genomic_DNA"/>
</dbReference>
<dbReference type="InterPro" id="IPR011335">
    <property type="entry name" value="Restrct_endonuc-II-like"/>
</dbReference>
<comment type="caution">
    <text evidence="3">The sequence shown here is derived from an EMBL/GenBank/DDBJ whole genome shotgun (WGS) entry which is preliminary data.</text>
</comment>
<organism evidence="3 4">
    <name type="scientific">Mycolicibacterium rhodesiae</name>
    <name type="common">Mycobacterium rhodesiae</name>
    <dbReference type="NCBI Taxonomy" id="36814"/>
    <lineage>
        <taxon>Bacteria</taxon>
        <taxon>Bacillati</taxon>
        <taxon>Actinomycetota</taxon>
        <taxon>Actinomycetes</taxon>
        <taxon>Mycobacteriales</taxon>
        <taxon>Mycobacteriaceae</taxon>
        <taxon>Mycolicibacterium</taxon>
    </lineage>
</organism>
<dbReference type="InterPro" id="IPR049468">
    <property type="entry name" value="Restrct_endonuc-II-like_dom"/>
</dbReference>
<keyword evidence="4" id="KW-1185">Reference proteome</keyword>